<organism evidence="1 2">
    <name type="scientific">Levilinea saccharolytica</name>
    <dbReference type="NCBI Taxonomy" id="229921"/>
    <lineage>
        <taxon>Bacteria</taxon>
        <taxon>Bacillati</taxon>
        <taxon>Chloroflexota</taxon>
        <taxon>Anaerolineae</taxon>
        <taxon>Anaerolineales</taxon>
        <taxon>Anaerolineaceae</taxon>
        <taxon>Levilinea</taxon>
    </lineage>
</organism>
<dbReference type="EMBL" id="LGCM01000035">
    <property type="protein sequence ID" value="KPL81781.1"/>
    <property type="molecule type" value="Genomic_DNA"/>
</dbReference>
<proteinExistence type="predicted"/>
<evidence type="ECO:0000313" key="1">
    <source>
        <dbReference type="EMBL" id="KPL81781.1"/>
    </source>
</evidence>
<gene>
    <name evidence="1" type="ORF">ADN01_09315</name>
</gene>
<name>A0A0P6XN46_9CHLR</name>
<dbReference type="Proteomes" id="UP000050501">
    <property type="component" value="Unassembled WGS sequence"/>
</dbReference>
<dbReference type="STRING" id="229921.ADN01_09315"/>
<sequence length="718" mass="76731">MRWLNPCPAAPPCQLAAFSARAIPDAVQLRADFLLPPSRPLPAGQLVLLVDERPGSHLVSPVDLPAGFSSQDWDSAQILTLTADQPPVLRSVGTPTQLAPPQTPSLSGAVSWEFPISADPARLRLQLHWIPSESGSRAEVTDRLSLSDPAPAQAPLLLAFWDTLDARTPAALLRSWDGAHTGPNGTRHGLKHLLSNAAAAQVPLTLLDLKTPQNLQALDFLGQIPNLAALQQAGLLDLADGSKTAPYAAAYALVQSRKLTETYGLPLGNAAFSPLLSGEYDTAFAYLPGATRLVVRRGSQRLIPLPAHPYASKSTALGVDASLLHRLLLSARSPDPYDGVVAGGSLASTAWADADSADLAYLASLPWVKILSIQDLTAFSPVSAPASLCPDLLCTPRPFALRPTSETGQFLPANSAYAALQPSIASQLQSLPANALTDAAWQAFQQAAQPAASYLRQRLQANYLPNLRFLLYAAQWAEAPVSHQDCVQDLDLDGQAECVLSNAHWLLILDPLGARLVTAVFSDGGRPQPVIALPSQFAVGNSDPLDWKYSIGPLADSREIPGAFFHPDEPLEVYTPSLSPNTLALTAPSGRQLTVSLNGTEVVFTLRRAGDGLTRFPLRLAPSACMHSASPFQAQATSLSWIVSPTQAFTLTRSTAQWSFSTSCDSAAYLSQPEDPSRENPPGHYLPFPLAVLDIGYTQILELHLAPSSPFTDLFYYQ</sequence>
<evidence type="ECO:0000313" key="2">
    <source>
        <dbReference type="Proteomes" id="UP000050501"/>
    </source>
</evidence>
<dbReference type="AlphaFoldDB" id="A0A0P6XN46"/>
<accession>A0A0P6XN46</accession>
<keyword evidence="2" id="KW-1185">Reference proteome</keyword>
<protein>
    <submittedName>
        <fullName evidence="1">Uncharacterized protein</fullName>
    </submittedName>
</protein>
<reference evidence="1 2" key="1">
    <citation type="submission" date="2015-07" db="EMBL/GenBank/DDBJ databases">
        <title>Genome sequence of Levilinea saccharolytica DSM 16555.</title>
        <authorList>
            <person name="Hemp J."/>
            <person name="Ward L.M."/>
            <person name="Pace L.A."/>
            <person name="Fischer W.W."/>
        </authorList>
    </citation>
    <scope>NUCLEOTIDE SEQUENCE [LARGE SCALE GENOMIC DNA]</scope>
    <source>
        <strain evidence="1 2">KIBI-1</strain>
    </source>
</reference>
<comment type="caution">
    <text evidence="1">The sequence shown here is derived from an EMBL/GenBank/DDBJ whole genome shotgun (WGS) entry which is preliminary data.</text>
</comment>
<dbReference type="PATRIC" id="fig|229921.5.peg.3695"/>